<comment type="similarity">
    <text evidence="1 7 8">Belongs to the peptidase S8 family.</text>
</comment>
<keyword evidence="4 7" id="KW-0378">Hydrolase</keyword>
<feature type="active site" description="Charge relay system" evidence="6 7">
    <location>
        <position position="230"/>
    </location>
</feature>
<dbReference type="PROSITE" id="PS00138">
    <property type="entry name" value="SUBTILASE_SER"/>
    <property type="match status" value="1"/>
</dbReference>
<feature type="domain" description="PA" evidence="10">
    <location>
        <begin position="459"/>
        <end position="545"/>
    </location>
</feature>
<organism evidence="12 13">
    <name type="scientific">Ahniella affigens</name>
    <dbReference type="NCBI Taxonomy" id="2021234"/>
    <lineage>
        <taxon>Bacteria</taxon>
        <taxon>Pseudomonadati</taxon>
        <taxon>Pseudomonadota</taxon>
        <taxon>Gammaproteobacteria</taxon>
        <taxon>Lysobacterales</taxon>
        <taxon>Rhodanobacteraceae</taxon>
        <taxon>Ahniella</taxon>
    </lineage>
</organism>
<proteinExistence type="inferred from homology"/>
<dbReference type="PROSITE" id="PS00136">
    <property type="entry name" value="SUBTILASE_ASP"/>
    <property type="match status" value="1"/>
</dbReference>
<evidence type="ECO:0000256" key="5">
    <source>
        <dbReference type="ARBA" id="ARBA00022825"/>
    </source>
</evidence>
<keyword evidence="13" id="KW-1185">Reference proteome</keyword>
<keyword evidence="2 7" id="KW-0645">Protease</keyword>
<dbReference type="InterPro" id="IPR003137">
    <property type="entry name" value="PA_domain"/>
</dbReference>
<evidence type="ECO:0000313" key="13">
    <source>
        <dbReference type="Proteomes" id="UP000241074"/>
    </source>
</evidence>
<dbReference type="PRINTS" id="PR00723">
    <property type="entry name" value="SUBTILISIN"/>
</dbReference>
<sequence>MARSWRCHCGRQRAKIRSAVMINRQQWRRLVVIAGLAVSPWVSFAATVEQTPLAIGPTQKAGASLADHAAKRHHTNRYLVELKEPSAVAFRSLDQLGSIGKAIRLQPTAPEANGGQRFRADTPAVIAYREYLHAAQDRALSELSSTVGRTLASELRWDLIGNGFALTLSESEAAALRDHPLVQSVTRETVYQLQSDVGTRDIGADQVWTGTIPGSVLQTRGEGVVVGIVDSGINYGHPSFADLSPDGYNHTNPRGTRYGVCAGGTDPRCNDKLIGIYDFVNETGAQGASAGLDLGGHGTHVAATAAGNPVSGQVTALSASFPISATGVAPRANIIAYKACGEGELSCPFAATLAALNQALADGVDVINFSLGGAAQSPWGDPRAFLDLRVAGTLAAVSAGNAGPINFTVGSPANAPWVVAVANTYSSKRYTTVLGNINGTGITTPFSLGGQGISGGVAEAQVVYAGDFGDPTCTTSFPGGTFTGRIVVCDNGRSDFSIQKSLRVASAGAVGLVIANREIDGNGNAPNPFTTLPTVHVTFQDGQRLKTALRTARQGNGQIRARIDGLNVQTGGAVGTLAESSSRGPVAPFSGYLKPNIAAPGTNIVAAFQPSPTSFDVLTGTSMASPHIAGAIALLAAAHPDWTSDQLESALLTTANATVLKEDGLTPAAFYEGGAGMANIPAAMKAGLHFKVSKDAFLASNPAAGGNPESLNMPYLHSEACVSRCTFDRTVTANVGGSWSIASTGNSGFSVQAEPNAISLTAGQSVTVRITVSVTEPSAYGRWLEGTLRFTSTTDPNGVSPTVVPVSVFASGGASAFALNVTNANSAGALTMNVPIAASLAEATVKTTRMKAIVSANPVIPVDSTNDDAFDNTGQNFVRYVPLPTLGPEGNDGILYVDVRPAATQDMDLFVGFDRNDNEIPEVDELLCASTRSVGDADACLVELPALSSSRPINYWIMVQNFSSAADNPAPEINVYTSTYLEVDSNLGGVAKAMLGRTNERQELPIDFSWLLTDVAPGKKAITVIRIGADRNHAGNIVNIPVIVTRNTDAQLPPIVMNARSDTKTLSLQPGQVHERIVVDVPPNQTALVMRAEGIGGNVDLYVSKATAAPTPPVFAPAPPRNQQPFSSATASNNEVVALEGSQLTAGRYYITPVNSGTTVSTVTLSVVGEFNSNTTRAPSNGYFNPGRSGHGLFLATLPNLWAMAWYTFDFAGNPVWYTAQSSFVNETDSVWTANLFRSTWNGSRDQPQLVGKVILTQTGNGTFVFSWMVDGAYGSEPFQPIGVPQCANGNFSVGGGWLRPDQSGWGSYFLNFAGNFEGEALYVYDDLGLPRWLIGDGTYAPTLQKTFFQVSGFCPTCALVPTTRTSVGTASRTLTTANQGSFTSNLTFRNNLTGTWVQNNVDWSKLTPDLSCAP</sequence>
<dbReference type="GO" id="GO:0006508">
    <property type="term" value="P:proteolysis"/>
    <property type="evidence" value="ECO:0007669"/>
    <property type="project" value="UniProtKB-KW"/>
</dbReference>
<evidence type="ECO:0000259" key="9">
    <source>
        <dbReference type="Pfam" id="PF00082"/>
    </source>
</evidence>
<dbReference type="Gene3D" id="3.40.50.200">
    <property type="entry name" value="Peptidase S8/S53 domain"/>
    <property type="match status" value="1"/>
</dbReference>
<evidence type="ECO:0000256" key="2">
    <source>
        <dbReference type="ARBA" id="ARBA00022670"/>
    </source>
</evidence>
<dbReference type="GO" id="GO:0004252">
    <property type="term" value="F:serine-type endopeptidase activity"/>
    <property type="evidence" value="ECO:0007669"/>
    <property type="project" value="UniProtKB-UniRule"/>
</dbReference>
<dbReference type="Gene3D" id="2.60.120.380">
    <property type="match status" value="1"/>
</dbReference>
<evidence type="ECO:0000256" key="6">
    <source>
        <dbReference type="PIRSR" id="PIRSR615500-1"/>
    </source>
</evidence>
<dbReference type="InterPro" id="IPR045051">
    <property type="entry name" value="SBT"/>
</dbReference>
<feature type="active site" description="Charge relay system" evidence="6 7">
    <location>
        <position position="622"/>
    </location>
</feature>
<dbReference type="KEGG" id="xba:C7S18_07675"/>
<dbReference type="Gene3D" id="3.50.30.30">
    <property type="match status" value="1"/>
</dbReference>
<dbReference type="InterPro" id="IPR023828">
    <property type="entry name" value="Peptidase_S8_Ser-AS"/>
</dbReference>
<dbReference type="PANTHER" id="PTHR10795">
    <property type="entry name" value="PROPROTEIN CONVERTASE SUBTILISIN/KEXIN"/>
    <property type="match status" value="1"/>
</dbReference>
<keyword evidence="3" id="KW-0732">Signal</keyword>
<dbReference type="PROSITE" id="PS51892">
    <property type="entry name" value="SUBTILASE"/>
    <property type="match status" value="1"/>
</dbReference>
<protein>
    <recommendedName>
        <fullName evidence="14">Peptidase S8</fullName>
    </recommendedName>
</protein>
<accession>A0A2P1PQI2</accession>
<feature type="active site" description="Charge relay system" evidence="6 7">
    <location>
        <position position="297"/>
    </location>
</feature>
<dbReference type="Pfam" id="PF00082">
    <property type="entry name" value="Peptidase_S8"/>
    <property type="match status" value="1"/>
</dbReference>
<dbReference type="InterPro" id="IPR015500">
    <property type="entry name" value="Peptidase_S8_subtilisin-rel"/>
</dbReference>
<evidence type="ECO:0000259" key="11">
    <source>
        <dbReference type="Pfam" id="PF05922"/>
    </source>
</evidence>
<name>A0A2P1PQI2_9GAMM</name>
<gene>
    <name evidence="12" type="ORF">C7S18_07675</name>
</gene>
<evidence type="ECO:0000256" key="7">
    <source>
        <dbReference type="PROSITE-ProRule" id="PRU01240"/>
    </source>
</evidence>
<dbReference type="CDD" id="cd02120">
    <property type="entry name" value="PA_subtilisin_like"/>
    <property type="match status" value="1"/>
</dbReference>
<reference evidence="12 13" key="2">
    <citation type="submission" date="2018-03" db="EMBL/GenBank/DDBJ databases">
        <authorList>
            <person name="Keele B.F."/>
        </authorList>
    </citation>
    <scope>NUCLEOTIDE SEQUENCE [LARGE SCALE GENOMIC DNA]</scope>
    <source>
        <strain evidence="12 13">D13</strain>
    </source>
</reference>
<dbReference type="Proteomes" id="UP000241074">
    <property type="component" value="Chromosome"/>
</dbReference>
<dbReference type="OrthoDB" id="9790784at2"/>
<evidence type="ECO:0000259" key="10">
    <source>
        <dbReference type="Pfam" id="PF02225"/>
    </source>
</evidence>
<feature type="domain" description="Inhibitor I9" evidence="11">
    <location>
        <begin position="162"/>
        <end position="194"/>
    </location>
</feature>
<evidence type="ECO:0008006" key="14">
    <source>
        <dbReference type="Google" id="ProtNLM"/>
    </source>
</evidence>
<dbReference type="SUPFAM" id="SSF52743">
    <property type="entry name" value="Subtilisin-like"/>
    <property type="match status" value="1"/>
</dbReference>
<reference evidence="12 13" key="1">
    <citation type="submission" date="2018-03" db="EMBL/GenBank/DDBJ databases">
        <title>Ahniella affigens gen. nov., sp. nov., a gammaproteobacterium isolated from sandy soil near a stream.</title>
        <authorList>
            <person name="Ko Y."/>
            <person name="Kim J.-H."/>
        </authorList>
    </citation>
    <scope>NUCLEOTIDE SEQUENCE [LARGE SCALE GENOMIC DNA]</scope>
    <source>
        <strain evidence="12 13">D13</strain>
    </source>
</reference>
<evidence type="ECO:0000256" key="1">
    <source>
        <dbReference type="ARBA" id="ARBA00011073"/>
    </source>
</evidence>
<dbReference type="EMBL" id="CP027860">
    <property type="protein sequence ID" value="AVP97078.1"/>
    <property type="molecule type" value="Genomic_DNA"/>
</dbReference>
<dbReference type="InterPro" id="IPR010259">
    <property type="entry name" value="S8pro/Inhibitor_I9"/>
</dbReference>
<dbReference type="Pfam" id="PF05922">
    <property type="entry name" value="Inhibitor_I9"/>
    <property type="match status" value="1"/>
</dbReference>
<evidence type="ECO:0000313" key="12">
    <source>
        <dbReference type="EMBL" id="AVP97078.1"/>
    </source>
</evidence>
<dbReference type="Pfam" id="PF02225">
    <property type="entry name" value="PA"/>
    <property type="match status" value="1"/>
</dbReference>
<dbReference type="InterPro" id="IPR000209">
    <property type="entry name" value="Peptidase_S8/S53_dom"/>
</dbReference>
<feature type="domain" description="Peptidase S8/S53" evidence="9">
    <location>
        <begin position="221"/>
        <end position="657"/>
    </location>
</feature>
<dbReference type="InterPro" id="IPR023827">
    <property type="entry name" value="Peptidase_S8_Asp-AS"/>
</dbReference>
<keyword evidence="5 7" id="KW-0720">Serine protease</keyword>
<evidence type="ECO:0000256" key="3">
    <source>
        <dbReference type="ARBA" id="ARBA00022729"/>
    </source>
</evidence>
<evidence type="ECO:0000256" key="4">
    <source>
        <dbReference type="ARBA" id="ARBA00022801"/>
    </source>
</evidence>
<dbReference type="InterPro" id="IPR036852">
    <property type="entry name" value="Peptidase_S8/S53_dom_sf"/>
</dbReference>
<evidence type="ECO:0000256" key="8">
    <source>
        <dbReference type="RuleBase" id="RU003355"/>
    </source>
</evidence>